<sequence>MTSTSMSPVAGAPSSPAARPVLAERLLPVVRGRALDVILIVGVAALTALTAQFSVHIPGTPVPVTGQTFGVLLGAATVGAWRGFAGQLLYIAAGCAGLPVFAGGAHGVHQVFGPTGGYFVGFLLASVFVGWQARRGADRRVDTIAGAFLVGSVLIYLPGVTWLAMDLHVGLAKALELGVYPFVLGDVVKATLAGLLLPTAWRAVKRH</sequence>
<organism evidence="4 5">
    <name type="scientific">Acidothermus cellulolyticus (strain ATCC 43068 / DSM 8971 / 11B)</name>
    <dbReference type="NCBI Taxonomy" id="351607"/>
    <lineage>
        <taxon>Bacteria</taxon>
        <taxon>Bacillati</taxon>
        <taxon>Actinomycetota</taxon>
        <taxon>Actinomycetes</taxon>
        <taxon>Acidothermales</taxon>
        <taxon>Acidothermaceae</taxon>
        <taxon>Acidothermus</taxon>
    </lineage>
</organism>
<reference evidence="4 5" key="1">
    <citation type="journal article" date="2009" name="Genome Res.">
        <title>Complete genome of the cellulolytic thermophile Acidothermus cellulolyticus 11B provides insights into its ecophysiological and evolutionary adaptations.</title>
        <authorList>
            <person name="Barabote R.D."/>
            <person name="Xie G."/>
            <person name="Leu D.H."/>
            <person name="Normand P."/>
            <person name="Necsulea A."/>
            <person name="Daubin V."/>
            <person name="Medigue C."/>
            <person name="Adney W.S."/>
            <person name="Xu X.C."/>
            <person name="Lapidus A."/>
            <person name="Parales R.E."/>
            <person name="Detter C."/>
            <person name="Pujic P."/>
            <person name="Bruce D."/>
            <person name="Lavire C."/>
            <person name="Challacombe J.F."/>
            <person name="Brettin T.S."/>
            <person name="Berry A.M."/>
        </authorList>
    </citation>
    <scope>NUCLEOTIDE SEQUENCE [LARGE SCALE GENOMIC DNA]</scope>
    <source>
        <strain evidence="5">ATCC 43068 / DSM 8971 / 11B</strain>
    </source>
</reference>
<proteinExistence type="inferred from homology"/>
<feature type="transmembrane region" description="Helical" evidence="3">
    <location>
        <begin position="177"/>
        <end position="197"/>
    </location>
</feature>
<dbReference type="PIRSF" id="PIRSF016661">
    <property type="entry name" value="BioY"/>
    <property type="match status" value="1"/>
</dbReference>
<evidence type="ECO:0000313" key="5">
    <source>
        <dbReference type="Proteomes" id="UP000008221"/>
    </source>
</evidence>
<feature type="transmembrane region" description="Helical" evidence="3">
    <location>
        <begin position="34"/>
        <end position="55"/>
    </location>
</feature>
<evidence type="ECO:0000256" key="2">
    <source>
        <dbReference type="PIRNR" id="PIRNR016661"/>
    </source>
</evidence>
<dbReference type="Gene3D" id="1.10.1760.20">
    <property type="match status" value="1"/>
</dbReference>
<dbReference type="GO" id="GO:0005886">
    <property type="term" value="C:plasma membrane"/>
    <property type="evidence" value="ECO:0007669"/>
    <property type="project" value="UniProtKB-SubCell"/>
</dbReference>
<dbReference type="STRING" id="351607.Acel_1671"/>
<protein>
    <recommendedName>
        <fullName evidence="2">Biotin transporter</fullName>
    </recommendedName>
</protein>
<accession>A0LVI3</accession>
<dbReference type="AlphaFoldDB" id="A0LVI3"/>
<evidence type="ECO:0000313" key="4">
    <source>
        <dbReference type="EMBL" id="ABK53443.1"/>
    </source>
</evidence>
<dbReference type="Pfam" id="PF02632">
    <property type="entry name" value="BioY"/>
    <property type="match status" value="1"/>
</dbReference>
<dbReference type="InParanoid" id="A0LVI3"/>
<dbReference type="eggNOG" id="COG1268">
    <property type="taxonomic scope" value="Bacteria"/>
</dbReference>
<name>A0LVI3_ACIC1</name>
<dbReference type="GO" id="GO:0015225">
    <property type="term" value="F:biotin transmembrane transporter activity"/>
    <property type="evidence" value="ECO:0007669"/>
    <property type="project" value="UniProtKB-UniRule"/>
</dbReference>
<keyword evidence="2" id="KW-1003">Cell membrane</keyword>
<gene>
    <name evidence="4" type="ordered locus">Acel_1671</name>
</gene>
<keyword evidence="2" id="KW-0813">Transport</keyword>
<dbReference type="RefSeq" id="WP_011720506.1">
    <property type="nucleotide sequence ID" value="NC_008578.1"/>
</dbReference>
<keyword evidence="5" id="KW-1185">Reference proteome</keyword>
<dbReference type="PANTHER" id="PTHR34295">
    <property type="entry name" value="BIOTIN TRANSPORTER BIOY"/>
    <property type="match status" value="1"/>
</dbReference>
<dbReference type="KEGG" id="ace:Acel_1671"/>
<keyword evidence="3" id="KW-0812">Transmembrane</keyword>
<feature type="transmembrane region" description="Helical" evidence="3">
    <location>
        <begin position="111"/>
        <end position="131"/>
    </location>
</feature>
<dbReference type="HOGENOM" id="CLU_077931_2_0_11"/>
<keyword evidence="2 3" id="KW-0472">Membrane</keyword>
<comment type="similarity">
    <text evidence="1 2">Belongs to the BioY family.</text>
</comment>
<dbReference type="Proteomes" id="UP000008221">
    <property type="component" value="Chromosome"/>
</dbReference>
<comment type="subcellular location">
    <subcellularLocation>
        <location evidence="2">Cell membrane</location>
        <topology evidence="2">Multi-pass membrane protein</topology>
    </subcellularLocation>
</comment>
<keyword evidence="3" id="KW-1133">Transmembrane helix</keyword>
<evidence type="ECO:0000256" key="1">
    <source>
        <dbReference type="ARBA" id="ARBA00010692"/>
    </source>
</evidence>
<dbReference type="EMBL" id="CP000481">
    <property type="protein sequence ID" value="ABK53443.1"/>
    <property type="molecule type" value="Genomic_DNA"/>
</dbReference>
<feature type="transmembrane region" description="Helical" evidence="3">
    <location>
        <begin position="143"/>
        <end position="165"/>
    </location>
</feature>
<evidence type="ECO:0000256" key="3">
    <source>
        <dbReference type="SAM" id="Phobius"/>
    </source>
</evidence>
<dbReference type="PANTHER" id="PTHR34295:SF1">
    <property type="entry name" value="BIOTIN TRANSPORTER BIOY"/>
    <property type="match status" value="1"/>
</dbReference>
<dbReference type="InterPro" id="IPR003784">
    <property type="entry name" value="BioY"/>
</dbReference>